<dbReference type="AlphaFoldDB" id="A0A9E6TYP3"/>
<dbReference type="SUPFAM" id="SSF54637">
    <property type="entry name" value="Thioesterase/thiol ester dehydrase-isomerase"/>
    <property type="match status" value="1"/>
</dbReference>
<evidence type="ECO:0000313" key="2">
    <source>
        <dbReference type="Proteomes" id="UP000633418"/>
    </source>
</evidence>
<dbReference type="Proteomes" id="UP000633418">
    <property type="component" value="Chromosome"/>
</dbReference>
<dbReference type="CDD" id="cd00586">
    <property type="entry name" value="4HBT"/>
    <property type="match status" value="1"/>
</dbReference>
<dbReference type="InterPro" id="IPR029069">
    <property type="entry name" value="HotDog_dom_sf"/>
</dbReference>
<reference evidence="1 2" key="1">
    <citation type="journal article" date="2020" name="Microorganisms">
        <title>Reliable Identification of Environmental Pseudomonas Isolates Using the rpoD Gene.</title>
        <authorList>
            <consortium name="The Broad Institute Genome Sequencing Platform"/>
            <person name="Girard L."/>
            <person name="Lood C."/>
            <person name="Rokni-Zadeh H."/>
            <person name="van Noort V."/>
            <person name="Lavigne R."/>
            <person name="De Mot R."/>
        </authorList>
    </citation>
    <scope>NUCLEOTIDE SEQUENCE [LARGE SCALE GENOMIC DNA]</scope>
    <source>
        <strain evidence="1 2">RW9S1A</strain>
    </source>
</reference>
<dbReference type="RefSeq" id="WP_186657833.1">
    <property type="nucleotide sequence ID" value="NZ_CP077095.1"/>
</dbReference>
<proteinExistence type="predicted"/>
<sequence length="135" mass="14747">MPKPVFIDRTILFGDCDPAGIVYTPRFSYFALEAVHEALGVWLEGPGLRALMAHDILPPARALVLEFLHPVSWDDVLRLKVSVAEVGEHAFTFAVEGRLPTDVLAFTARLTQVCVCPRTKTVVAIPAPLRAVLAS</sequence>
<organism evidence="1 2">
    <name type="scientific">Pseudomonas xantholysinigenes</name>
    <dbReference type="NCBI Taxonomy" id="2745490"/>
    <lineage>
        <taxon>Bacteria</taxon>
        <taxon>Pseudomonadati</taxon>
        <taxon>Pseudomonadota</taxon>
        <taxon>Gammaproteobacteria</taxon>
        <taxon>Pseudomonadales</taxon>
        <taxon>Pseudomonadaceae</taxon>
        <taxon>Pseudomonas</taxon>
    </lineage>
</organism>
<gene>
    <name evidence="1" type="ORF">HU772_011600</name>
</gene>
<reference evidence="1 2" key="2">
    <citation type="journal article" date="2021" name="Microorganisms">
        <title>The Ever-Expanding Pseudomonas Genus: Description of 43 New Species and Partition of the Pseudomonas putida Group.</title>
        <authorList>
            <person name="Girard L."/>
            <person name="Lood C."/>
            <person name="Hofte M."/>
            <person name="Vandamme P."/>
            <person name="Rokni-Zadeh H."/>
            <person name="van Noort V."/>
            <person name="Lavigne R."/>
            <person name="De Mot R."/>
        </authorList>
    </citation>
    <scope>NUCLEOTIDE SEQUENCE [LARGE SCALE GENOMIC DNA]</scope>
    <source>
        <strain evidence="1 2">RW9S1A</strain>
    </source>
</reference>
<protein>
    <submittedName>
        <fullName evidence="1">Acyl-CoA thioesterase</fullName>
    </submittedName>
</protein>
<name>A0A9E6TYP3_9PSED</name>
<dbReference type="KEGG" id="pxn:HU772_011600"/>
<dbReference type="EMBL" id="CP077095">
    <property type="protein sequence ID" value="QXI40673.1"/>
    <property type="molecule type" value="Genomic_DNA"/>
</dbReference>
<evidence type="ECO:0000313" key="1">
    <source>
        <dbReference type="EMBL" id="QXI40673.1"/>
    </source>
</evidence>
<keyword evidence="2" id="KW-1185">Reference proteome</keyword>
<dbReference type="Gene3D" id="3.10.129.10">
    <property type="entry name" value="Hotdog Thioesterase"/>
    <property type="match status" value="1"/>
</dbReference>
<accession>A0A9E6TYP3</accession>
<dbReference type="Pfam" id="PF13279">
    <property type="entry name" value="4HBT_2"/>
    <property type="match status" value="1"/>
</dbReference>